<feature type="region of interest" description="Disordered" evidence="1">
    <location>
        <begin position="22"/>
        <end position="60"/>
    </location>
</feature>
<organism evidence="2 3">
    <name type="scientific">Nitrosospira multiformis</name>
    <dbReference type="NCBI Taxonomy" id="1231"/>
    <lineage>
        <taxon>Bacteria</taxon>
        <taxon>Pseudomonadati</taxon>
        <taxon>Pseudomonadota</taxon>
        <taxon>Betaproteobacteria</taxon>
        <taxon>Nitrosomonadales</taxon>
        <taxon>Nitrosomonadaceae</taxon>
        <taxon>Nitrosospira</taxon>
    </lineage>
</organism>
<protein>
    <submittedName>
        <fullName evidence="2">Uncharacterized protein</fullName>
    </submittedName>
</protein>
<evidence type="ECO:0000256" key="1">
    <source>
        <dbReference type="SAM" id="MobiDB-lite"/>
    </source>
</evidence>
<feature type="compositionally biased region" description="Basic and acidic residues" evidence="1">
    <location>
        <begin position="40"/>
        <end position="60"/>
    </location>
</feature>
<evidence type="ECO:0000313" key="3">
    <source>
        <dbReference type="Proteomes" id="UP000183339"/>
    </source>
</evidence>
<dbReference type="EMBL" id="FOHI01000007">
    <property type="protein sequence ID" value="SET48688.1"/>
    <property type="molecule type" value="Genomic_DNA"/>
</dbReference>
<gene>
    <name evidence="2" type="ORF">SAMN05216412_10778</name>
</gene>
<proteinExistence type="predicted"/>
<accession>A0A1I0EVK8</accession>
<evidence type="ECO:0000313" key="2">
    <source>
        <dbReference type="EMBL" id="SET48688.1"/>
    </source>
</evidence>
<name>A0A1I0EVK8_9PROT</name>
<dbReference type="Proteomes" id="UP000183339">
    <property type="component" value="Unassembled WGS sequence"/>
</dbReference>
<sequence>MPRFTPCIVVSSKVVDLVERGRAPFPGEPNLAQAQVIGNDQERERNETEADKGARQEGNV</sequence>
<dbReference type="AlphaFoldDB" id="A0A1I0EVK8"/>
<reference evidence="2 3" key="1">
    <citation type="submission" date="2016-10" db="EMBL/GenBank/DDBJ databases">
        <authorList>
            <person name="de Groot N.N."/>
        </authorList>
    </citation>
    <scope>NUCLEOTIDE SEQUENCE [LARGE SCALE GENOMIC DNA]</scope>
    <source>
        <strain evidence="2 3">Nl7</strain>
    </source>
</reference>